<dbReference type="SUPFAM" id="SSF101898">
    <property type="entry name" value="NHL repeat"/>
    <property type="match status" value="1"/>
</dbReference>
<keyword evidence="4" id="KW-1185">Reference proteome</keyword>
<dbReference type="InterPro" id="IPR036249">
    <property type="entry name" value="Thioredoxin-like_sf"/>
</dbReference>
<dbReference type="InterPro" id="IPR012336">
    <property type="entry name" value="Thioredoxin-like_fold"/>
</dbReference>
<dbReference type="EMBL" id="BNJG01000001">
    <property type="protein sequence ID" value="GHO52240.1"/>
    <property type="molecule type" value="Genomic_DNA"/>
</dbReference>
<dbReference type="Pfam" id="PF01436">
    <property type="entry name" value="NHL"/>
    <property type="match status" value="2"/>
</dbReference>
<dbReference type="PROSITE" id="PS51352">
    <property type="entry name" value="THIOREDOXIN_2"/>
    <property type="match status" value="1"/>
</dbReference>
<reference evidence="3 4" key="1">
    <citation type="journal article" date="2021" name="Int. J. Syst. Evol. Microbiol.">
        <title>Reticulibacter mediterranei gen. nov., sp. nov., within the new family Reticulibacteraceae fam. nov., and Ktedonospora formicarum gen. nov., sp. nov., Ktedonobacter robiniae sp. nov., Dictyobacter formicarum sp. nov. and Dictyobacter arantiisoli sp. nov., belonging to the class Ktedonobacteria.</title>
        <authorList>
            <person name="Yabe S."/>
            <person name="Zheng Y."/>
            <person name="Wang C.M."/>
            <person name="Sakai Y."/>
            <person name="Abe K."/>
            <person name="Yokota A."/>
            <person name="Donadio S."/>
            <person name="Cavaletti L."/>
            <person name="Monciardini P."/>
        </authorList>
    </citation>
    <scope>NUCLEOTIDE SEQUENCE [LARGE SCALE GENOMIC DNA]</scope>
    <source>
        <strain evidence="3 4">SOSP1-30</strain>
    </source>
</reference>
<evidence type="ECO:0000256" key="1">
    <source>
        <dbReference type="ARBA" id="ARBA00022737"/>
    </source>
</evidence>
<protein>
    <recommendedName>
        <fullName evidence="2">Thioredoxin domain-containing protein</fullName>
    </recommendedName>
</protein>
<gene>
    <name evidence="3" type="ORF">KSB_07150</name>
</gene>
<dbReference type="SUPFAM" id="SSF52833">
    <property type="entry name" value="Thioredoxin-like"/>
    <property type="match status" value="1"/>
</dbReference>
<evidence type="ECO:0000259" key="2">
    <source>
        <dbReference type="PROSITE" id="PS51352"/>
    </source>
</evidence>
<proteinExistence type="predicted"/>
<comment type="caution">
    <text evidence="3">The sequence shown here is derived from an EMBL/GenBank/DDBJ whole genome shotgun (WGS) entry which is preliminary data.</text>
</comment>
<dbReference type="Gene3D" id="3.40.30.10">
    <property type="entry name" value="Glutaredoxin"/>
    <property type="match status" value="1"/>
</dbReference>
<dbReference type="RefSeq" id="WP_201369166.1">
    <property type="nucleotide sequence ID" value="NZ_BNJG01000001.1"/>
</dbReference>
<feature type="domain" description="Thioredoxin" evidence="2">
    <location>
        <begin position="5"/>
        <end position="154"/>
    </location>
</feature>
<dbReference type="Pfam" id="PF13905">
    <property type="entry name" value="Thioredoxin_8"/>
    <property type="match status" value="1"/>
</dbReference>
<evidence type="ECO:0000313" key="3">
    <source>
        <dbReference type="EMBL" id="GHO52240.1"/>
    </source>
</evidence>
<dbReference type="PANTHER" id="PTHR46388:SF2">
    <property type="entry name" value="NHL REPEAT-CONTAINING PROTEIN 2"/>
    <property type="match status" value="1"/>
</dbReference>
<dbReference type="PANTHER" id="PTHR46388">
    <property type="entry name" value="NHL REPEAT-CONTAINING PROTEIN 2"/>
    <property type="match status" value="1"/>
</dbReference>
<sequence length="496" mass="54619">MAQRFRGEVRAPDFPTNLAWINSDHPLSLKELRGRIVILHFWTFCCINCMHALAQLRELEESFPETLSVISIHSPKFPGEHFTGSVHNAVLRYGVEHPVVNDHTMYLWQQYAVRAWPTLVFIDPEGRVIGKHEGEISPTQGKDLLRQMLEEFEARGLLDHRQLRFSTTTAPSSFLAFPGKLAVDAQADRLIISDSAHHRLVETDLQGRVRTIIGSGVQGQADGSFAEAQFNHPQGVALVDDLLYVADTDNHLIRRVDLRTQQVETLAGTGEQNGMVRTQLQGPARSIALSSPWDLVAFEEKLYIAMAGMHRIFVLNLATGEIEPFAGAGPEALRDGPRAEALFAQPTGITLGVENQMLYSADSEASAIRTIELTGEQQVHTLVGTGLFDFGDVDGIGEEAQLQHVQGICAANSLLYLADTYNNRIKVLDPRTREVRTLAGTGEAGIHNGPSDQAQFNEPGGLAITGNTLYIADTNNHAIRLIDMTTRNIATLDIQP</sequence>
<name>A0ABQ3UIJ9_9CHLR</name>
<dbReference type="InterPro" id="IPR011042">
    <property type="entry name" value="6-blade_b-propeller_TolB-like"/>
</dbReference>
<accession>A0ABQ3UIJ9</accession>
<dbReference type="Proteomes" id="UP000654345">
    <property type="component" value="Unassembled WGS sequence"/>
</dbReference>
<dbReference type="Gene3D" id="2.120.10.30">
    <property type="entry name" value="TolB, C-terminal domain"/>
    <property type="match status" value="3"/>
</dbReference>
<dbReference type="InterPro" id="IPR001258">
    <property type="entry name" value="NHL_repeat"/>
</dbReference>
<dbReference type="InterPro" id="IPR045302">
    <property type="entry name" value="NHL2_NHL_rpt_dom"/>
</dbReference>
<dbReference type="CDD" id="cd14951">
    <property type="entry name" value="NHL-2_like"/>
    <property type="match status" value="1"/>
</dbReference>
<evidence type="ECO:0000313" key="4">
    <source>
        <dbReference type="Proteomes" id="UP000654345"/>
    </source>
</evidence>
<dbReference type="InterPro" id="IPR013766">
    <property type="entry name" value="Thioredoxin_domain"/>
</dbReference>
<organism evidence="3 4">
    <name type="scientific">Ktedonobacter robiniae</name>
    <dbReference type="NCBI Taxonomy" id="2778365"/>
    <lineage>
        <taxon>Bacteria</taxon>
        <taxon>Bacillati</taxon>
        <taxon>Chloroflexota</taxon>
        <taxon>Ktedonobacteria</taxon>
        <taxon>Ktedonobacterales</taxon>
        <taxon>Ktedonobacteraceae</taxon>
        <taxon>Ktedonobacter</taxon>
    </lineage>
</organism>
<keyword evidence="1" id="KW-0677">Repeat</keyword>